<keyword evidence="4" id="KW-1185">Reference proteome</keyword>
<proteinExistence type="predicted"/>
<reference evidence="3" key="1">
    <citation type="journal article" date="2022" name="Int. J. Mol. Sci.">
        <title>Draft Genome of Tanacetum Coccineum: Genomic Comparison of Closely Related Tanacetum-Family Plants.</title>
        <authorList>
            <person name="Yamashiro T."/>
            <person name="Shiraishi A."/>
            <person name="Nakayama K."/>
            <person name="Satake H."/>
        </authorList>
    </citation>
    <scope>NUCLEOTIDE SEQUENCE</scope>
</reference>
<comment type="caution">
    <text evidence="3">The sequence shown here is derived from an EMBL/GenBank/DDBJ whole genome shotgun (WGS) entry which is preliminary data.</text>
</comment>
<protein>
    <submittedName>
        <fullName evidence="3">Uncharacterized protein</fullName>
    </submittedName>
</protein>
<keyword evidence="1" id="KW-0175">Coiled coil</keyword>
<name>A0ABQ5FSN5_9ASTR</name>
<organism evidence="3 4">
    <name type="scientific">Tanacetum coccineum</name>
    <dbReference type="NCBI Taxonomy" id="301880"/>
    <lineage>
        <taxon>Eukaryota</taxon>
        <taxon>Viridiplantae</taxon>
        <taxon>Streptophyta</taxon>
        <taxon>Embryophyta</taxon>
        <taxon>Tracheophyta</taxon>
        <taxon>Spermatophyta</taxon>
        <taxon>Magnoliopsida</taxon>
        <taxon>eudicotyledons</taxon>
        <taxon>Gunneridae</taxon>
        <taxon>Pentapetalae</taxon>
        <taxon>asterids</taxon>
        <taxon>campanulids</taxon>
        <taxon>Asterales</taxon>
        <taxon>Asteraceae</taxon>
        <taxon>Asteroideae</taxon>
        <taxon>Anthemideae</taxon>
        <taxon>Anthemidinae</taxon>
        <taxon>Tanacetum</taxon>
    </lineage>
</organism>
<evidence type="ECO:0000313" key="3">
    <source>
        <dbReference type="EMBL" id="GJT66310.1"/>
    </source>
</evidence>
<dbReference type="Proteomes" id="UP001151760">
    <property type="component" value="Unassembled WGS sequence"/>
</dbReference>
<evidence type="ECO:0000313" key="4">
    <source>
        <dbReference type="Proteomes" id="UP001151760"/>
    </source>
</evidence>
<feature type="coiled-coil region" evidence="1">
    <location>
        <begin position="85"/>
        <end position="112"/>
    </location>
</feature>
<gene>
    <name evidence="3" type="ORF">Tco_1017790</name>
</gene>
<sequence>MNYMPQPMQNLEDSSDPTTAMNKALALMTKAFNSHQAKVNCTSEDSLQQAFPARTQSDNAPVYDSDRSTEVPKDENCYDHDIFNMLTHEVQYTDLQTELDRTKEKLENCIIKKEKNTLFFGIIIHKSVKNANMTKISYDKAYNDMQQQMKCSSSRWEYL</sequence>
<feature type="region of interest" description="Disordered" evidence="2">
    <location>
        <begin position="52"/>
        <end position="71"/>
    </location>
</feature>
<evidence type="ECO:0000256" key="2">
    <source>
        <dbReference type="SAM" id="MobiDB-lite"/>
    </source>
</evidence>
<reference evidence="3" key="2">
    <citation type="submission" date="2022-01" db="EMBL/GenBank/DDBJ databases">
        <authorList>
            <person name="Yamashiro T."/>
            <person name="Shiraishi A."/>
            <person name="Satake H."/>
            <person name="Nakayama K."/>
        </authorList>
    </citation>
    <scope>NUCLEOTIDE SEQUENCE</scope>
</reference>
<dbReference type="EMBL" id="BQNB010017703">
    <property type="protein sequence ID" value="GJT66310.1"/>
    <property type="molecule type" value="Genomic_DNA"/>
</dbReference>
<accession>A0ABQ5FSN5</accession>
<evidence type="ECO:0000256" key="1">
    <source>
        <dbReference type="SAM" id="Coils"/>
    </source>
</evidence>